<keyword evidence="1" id="KW-0378">Hydrolase</keyword>
<organism evidence="1 2">
    <name type="scientific">Xenophilus arseniciresistens</name>
    <dbReference type="NCBI Taxonomy" id="1283306"/>
    <lineage>
        <taxon>Bacteria</taxon>
        <taxon>Pseudomonadati</taxon>
        <taxon>Pseudomonadota</taxon>
        <taxon>Betaproteobacteria</taxon>
        <taxon>Burkholderiales</taxon>
        <taxon>Comamonadaceae</taxon>
        <taxon>Xenophilus</taxon>
    </lineage>
</organism>
<evidence type="ECO:0000313" key="1">
    <source>
        <dbReference type="EMBL" id="MDA7417937.1"/>
    </source>
</evidence>
<evidence type="ECO:0000313" key="2">
    <source>
        <dbReference type="Proteomes" id="UP001212602"/>
    </source>
</evidence>
<dbReference type="Proteomes" id="UP001212602">
    <property type="component" value="Unassembled WGS sequence"/>
</dbReference>
<dbReference type="EMBL" id="JAQIPB010000007">
    <property type="protein sequence ID" value="MDA7417937.1"/>
    <property type="molecule type" value="Genomic_DNA"/>
</dbReference>
<comment type="caution">
    <text evidence="1">The sequence shown here is derived from an EMBL/GenBank/DDBJ whole genome shotgun (WGS) entry which is preliminary data.</text>
</comment>
<dbReference type="Gene3D" id="3.40.50.1820">
    <property type="entry name" value="alpha/beta hydrolase"/>
    <property type="match status" value="1"/>
</dbReference>
<protein>
    <submittedName>
        <fullName evidence="1">Alpha/beta hydrolase</fullName>
    </submittedName>
</protein>
<gene>
    <name evidence="1" type="ORF">PGB34_16350</name>
</gene>
<feature type="non-terminal residue" evidence="1">
    <location>
        <position position="1"/>
    </location>
</feature>
<sequence>VLYSETGSITPALTKLHGPVWPPQRRSDSTALVRFKDTSVPYNQRRDTPPVVGIRRAVGGNFNYIVYFQEQGVAEAEIESDVPRFLKTFYFHASGDAASARQRLVPRGSRAKLMETLVRPGDHQSWLPDRDLQYYVENFERTGFTGPLNWYRNLDRNWELMKPFEGARITHPALFVAGELDPVLVATRGNVEALGTTVPGLRKTTLLPKCGHWVQQECPSQVNAELIAFLAQLGR</sequence>
<dbReference type="InterPro" id="IPR029058">
    <property type="entry name" value="AB_hydrolase_fold"/>
</dbReference>
<reference evidence="1" key="1">
    <citation type="submission" date="2023-01" db="EMBL/GenBank/DDBJ databases">
        <title>Xenophilus mangrovi sp. nov., isolated from soil of Mangrove nature reserve.</title>
        <authorList>
            <person name="Xu S."/>
            <person name="Liu Z."/>
            <person name="Xu Y."/>
        </authorList>
    </citation>
    <scope>NUCLEOTIDE SEQUENCE</scope>
    <source>
        <strain evidence="1">YW8</strain>
    </source>
</reference>
<dbReference type="RefSeq" id="WP_271429168.1">
    <property type="nucleotide sequence ID" value="NZ_JAQIPB010000007.1"/>
</dbReference>
<proteinExistence type="predicted"/>
<dbReference type="PANTHER" id="PTHR43329">
    <property type="entry name" value="EPOXIDE HYDROLASE"/>
    <property type="match status" value="1"/>
</dbReference>
<dbReference type="SUPFAM" id="SSF53474">
    <property type="entry name" value="alpha/beta-Hydrolases"/>
    <property type="match status" value="1"/>
</dbReference>
<dbReference type="GO" id="GO:0016787">
    <property type="term" value="F:hydrolase activity"/>
    <property type="evidence" value="ECO:0007669"/>
    <property type="project" value="UniProtKB-KW"/>
</dbReference>
<name>A0AAE3T206_9BURK</name>
<accession>A0AAE3T206</accession>
<keyword evidence="2" id="KW-1185">Reference proteome</keyword>
<dbReference type="AlphaFoldDB" id="A0AAE3T206"/>